<organism evidence="4 5">
    <name type="scientific">Nocardiopsis composta</name>
    <dbReference type="NCBI Taxonomy" id="157465"/>
    <lineage>
        <taxon>Bacteria</taxon>
        <taxon>Bacillati</taxon>
        <taxon>Actinomycetota</taxon>
        <taxon>Actinomycetes</taxon>
        <taxon>Streptosporangiales</taxon>
        <taxon>Nocardiopsidaceae</taxon>
        <taxon>Nocardiopsis</taxon>
    </lineage>
</organism>
<dbReference type="EMBL" id="JACHDB010000002">
    <property type="protein sequence ID" value="MBB5436175.1"/>
    <property type="molecule type" value="Genomic_DNA"/>
</dbReference>
<keyword evidence="1 2" id="KW-0238">DNA-binding</keyword>
<feature type="DNA-binding region" description="H-T-H motif" evidence="2">
    <location>
        <begin position="25"/>
        <end position="44"/>
    </location>
</feature>
<dbReference type="PANTHER" id="PTHR30055:SF235">
    <property type="entry name" value="TRANSCRIPTIONAL REGULATORY PROTEIN"/>
    <property type="match status" value="1"/>
</dbReference>
<evidence type="ECO:0000313" key="5">
    <source>
        <dbReference type="Proteomes" id="UP000572635"/>
    </source>
</evidence>
<dbReference type="Pfam" id="PF00440">
    <property type="entry name" value="TetR_N"/>
    <property type="match status" value="1"/>
</dbReference>
<dbReference type="GO" id="GO:0000976">
    <property type="term" value="F:transcription cis-regulatory region binding"/>
    <property type="evidence" value="ECO:0007669"/>
    <property type="project" value="TreeGrafter"/>
</dbReference>
<dbReference type="Gene3D" id="1.10.357.10">
    <property type="entry name" value="Tetracycline Repressor, domain 2"/>
    <property type="match status" value="1"/>
</dbReference>
<proteinExistence type="predicted"/>
<evidence type="ECO:0000313" key="4">
    <source>
        <dbReference type="EMBL" id="MBB5436175.1"/>
    </source>
</evidence>
<keyword evidence="5" id="KW-1185">Reference proteome</keyword>
<dbReference type="RefSeq" id="WP_184399502.1">
    <property type="nucleotide sequence ID" value="NZ_BAAAJD010000012.1"/>
</dbReference>
<accession>A0A7W8QT99</accession>
<reference evidence="4 5" key="1">
    <citation type="submission" date="2020-08" db="EMBL/GenBank/DDBJ databases">
        <title>Sequencing the genomes of 1000 actinobacteria strains.</title>
        <authorList>
            <person name="Klenk H.-P."/>
        </authorList>
    </citation>
    <scope>NUCLEOTIDE SEQUENCE [LARGE SCALE GENOMIC DNA]</scope>
    <source>
        <strain evidence="4 5">DSM 44551</strain>
    </source>
</reference>
<evidence type="ECO:0000256" key="2">
    <source>
        <dbReference type="PROSITE-ProRule" id="PRU00335"/>
    </source>
</evidence>
<comment type="caution">
    <text evidence="4">The sequence shown here is derived from an EMBL/GenBank/DDBJ whole genome shotgun (WGS) entry which is preliminary data.</text>
</comment>
<dbReference type="InterPro" id="IPR050109">
    <property type="entry name" value="HTH-type_TetR-like_transc_reg"/>
</dbReference>
<dbReference type="InterPro" id="IPR009057">
    <property type="entry name" value="Homeodomain-like_sf"/>
</dbReference>
<dbReference type="PANTHER" id="PTHR30055">
    <property type="entry name" value="HTH-TYPE TRANSCRIPTIONAL REGULATOR RUTR"/>
    <property type="match status" value="1"/>
</dbReference>
<name>A0A7W8QT99_9ACTN</name>
<dbReference type="AlphaFoldDB" id="A0A7W8QT99"/>
<dbReference type="SUPFAM" id="SSF46689">
    <property type="entry name" value="Homeodomain-like"/>
    <property type="match status" value="1"/>
</dbReference>
<protein>
    <submittedName>
        <fullName evidence="4">AcrR family transcriptional regulator</fullName>
    </submittedName>
</protein>
<evidence type="ECO:0000259" key="3">
    <source>
        <dbReference type="PROSITE" id="PS50977"/>
    </source>
</evidence>
<evidence type="ECO:0000256" key="1">
    <source>
        <dbReference type="ARBA" id="ARBA00023125"/>
    </source>
</evidence>
<gene>
    <name evidence="4" type="ORF">HDA36_006323</name>
</gene>
<dbReference type="Proteomes" id="UP000572635">
    <property type="component" value="Unassembled WGS sequence"/>
</dbReference>
<sequence length="193" mass="21056">MSTARQDLLERVVAWFAEHGVGDTSLRTLAAGLGTSHRMLHYHFGSREALLGAVLERVERAERDILAELLAAVDDPFEAGLAFWRHMADTAQIFAPLYFELSGHAMLGRPYTASWRAWLAAGWVEALARLFLEAGAEPAHAGALARISLAQARGLLFELALSGDRPAADAAMEHFVRMLRAELDRGGPPGAER</sequence>
<dbReference type="GO" id="GO:0003700">
    <property type="term" value="F:DNA-binding transcription factor activity"/>
    <property type="evidence" value="ECO:0007669"/>
    <property type="project" value="TreeGrafter"/>
</dbReference>
<dbReference type="PROSITE" id="PS50977">
    <property type="entry name" value="HTH_TETR_2"/>
    <property type="match status" value="1"/>
</dbReference>
<dbReference type="InterPro" id="IPR001647">
    <property type="entry name" value="HTH_TetR"/>
</dbReference>
<feature type="domain" description="HTH tetR-type" evidence="3">
    <location>
        <begin position="2"/>
        <end position="62"/>
    </location>
</feature>